<dbReference type="Pfam" id="PF11951">
    <property type="entry name" value="Fungal_trans_2"/>
    <property type="match status" value="1"/>
</dbReference>
<proteinExistence type="predicted"/>
<reference evidence="1 2" key="1">
    <citation type="submission" date="2023-08" db="EMBL/GenBank/DDBJ databases">
        <title>Black Yeasts Isolated from many extreme environments.</title>
        <authorList>
            <person name="Coleine C."/>
            <person name="Stajich J.E."/>
            <person name="Selbmann L."/>
        </authorList>
    </citation>
    <scope>NUCLEOTIDE SEQUENCE [LARGE SCALE GENOMIC DNA]</scope>
    <source>
        <strain evidence="1 2">CCFEE 5792</strain>
    </source>
</reference>
<dbReference type="InterPro" id="IPR021858">
    <property type="entry name" value="Fun_TF"/>
</dbReference>
<dbReference type="AlphaFoldDB" id="A0AAV9N1Q9"/>
<gene>
    <name evidence="1" type="ORF">LTR84_006166</name>
</gene>
<protein>
    <recommendedName>
        <fullName evidence="3">Transcription factor domain-containing protein</fullName>
    </recommendedName>
</protein>
<dbReference type="InterPro" id="IPR053175">
    <property type="entry name" value="DHMBA_Reg_Transcription_Factor"/>
</dbReference>
<organism evidence="1 2">
    <name type="scientific">Exophiala bonariae</name>
    <dbReference type="NCBI Taxonomy" id="1690606"/>
    <lineage>
        <taxon>Eukaryota</taxon>
        <taxon>Fungi</taxon>
        <taxon>Dikarya</taxon>
        <taxon>Ascomycota</taxon>
        <taxon>Pezizomycotina</taxon>
        <taxon>Eurotiomycetes</taxon>
        <taxon>Chaetothyriomycetidae</taxon>
        <taxon>Chaetothyriales</taxon>
        <taxon>Herpotrichiellaceae</taxon>
        <taxon>Exophiala</taxon>
    </lineage>
</organism>
<dbReference type="PANTHER" id="PTHR38791">
    <property type="entry name" value="ZN(II)2CYS6 TRANSCRIPTION FACTOR (EUROFUNG)-RELATED-RELATED"/>
    <property type="match status" value="1"/>
</dbReference>
<dbReference type="GeneID" id="89974338"/>
<name>A0AAV9N1Q9_9EURO</name>
<evidence type="ECO:0000313" key="1">
    <source>
        <dbReference type="EMBL" id="KAK5047976.1"/>
    </source>
</evidence>
<comment type="caution">
    <text evidence="1">The sequence shown here is derived from an EMBL/GenBank/DDBJ whole genome shotgun (WGS) entry which is preliminary data.</text>
</comment>
<accession>A0AAV9N1Q9</accession>
<sequence length="403" mass="45099">MCPTITEPIQDVAVTFLLNEYIRGSQFAYLPDVYSNIETTGVLSSTIKAAGLASLSLSRRQPALLDKALKFYAEAITDVNNALQSQEAAQGDDVLASIMLLSFYEALTLRKPNSPKAWSTHVHGALSLVALRGRKQFQSKIGLEIFKQVANSIKLFCIQNHTRVPSQLCEMLDFIACNTETHDIAFTRPSVTEAFADLRADIAEGIVSEPEDIIAKCDIMLQVVDDSLLSLPPSHRYDHMVESNPSISGHRKFHLQFGDHHIAQMWNTAWMARITLNLMIYEQDLIVSKIQHPSDTILAPNETRRALRARKEVMDATEHICATIPELFRWVPQQVSVSTGYSLIWPLFAAGANPLVSPSIRDFAITQLKHIASEFRLPQAQWAGNMLVAGTSTEKWMHIYHVF</sequence>
<dbReference type="Proteomes" id="UP001358417">
    <property type="component" value="Unassembled WGS sequence"/>
</dbReference>
<keyword evidence="2" id="KW-1185">Reference proteome</keyword>
<evidence type="ECO:0008006" key="3">
    <source>
        <dbReference type="Google" id="ProtNLM"/>
    </source>
</evidence>
<evidence type="ECO:0000313" key="2">
    <source>
        <dbReference type="Proteomes" id="UP001358417"/>
    </source>
</evidence>
<dbReference type="RefSeq" id="XP_064703482.1">
    <property type="nucleotide sequence ID" value="XM_064849727.1"/>
</dbReference>
<dbReference type="EMBL" id="JAVRRD010000023">
    <property type="protein sequence ID" value="KAK5047976.1"/>
    <property type="molecule type" value="Genomic_DNA"/>
</dbReference>